<proteinExistence type="predicted"/>
<keyword evidence="1" id="KW-0472">Membrane</keyword>
<keyword evidence="1" id="KW-0812">Transmembrane</keyword>
<sequence>MVVYVLLIAMSLGTIYNIYKFLKNEVHTKILWPKKILSFLFLAAIVFMYFKFSDLKIINLAVGLVGWIFFVSGFLAEGFSTRGVTITPNSLFISIFSNWRDLDKVKYMKLEKGNTLVNFKVSSWEIRQVYSDEEIKKFKKYLKEN</sequence>
<feature type="transmembrane region" description="Helical" evidence="1">
    <location>
        <begin position="34"/>
        <end position="51"/>
    </location>
</feature>
<dbReference type="AlphaFoldDB" id="A0A1W1UMF6"/>
<gene>
    <name evidence="2" type="ORF">SAMN00017477_0438</name>
</gene>
<dbReference type="Proteomes" id="UP000192368">
    <property type="component" value="Unassembled WGS sequence"/>
</dbReference>
<dbReference type="EMBL" id="FWWR01000009">
    <property type="protein sequence ID" value="SMB82272.1"/>
    <property type="molecule type" value="Genomic_DNA"/>
</dbReference>
<keyword evidence="3" id="KW-1185">Reference proteome</keyword>
<keyword evidence="1" id="KW-1133">Transmembrane helix</keyword>
<name>A0A1W1UMF6_PEPAS</name>
<protein>
    <recommendedName>
        <fullName evidence="4">DUF5673 domain-containing protein</fullName>
    </recommendedName>
</protein>
<organism evidence="2 3">
    <name type="scientific">Peptoniphilus asaccharolyticus DSM 20463</name>
    <dbReference type="NCBI Taxonomy" id="573058"/>
    <lineage>
        <taxon>Bacteria</taxon>
        <taxon>Bacillati</taxon>
        <taxon>Bacillota</taxon>
        <taxon>Tissierellia</taxon>
        <taxon>Tissierellales</taxon>
        <taxon>Peptoniphilaceae</taxon>
        <taxon>Peptoniphilus</taxon>
    </lineage>
</organism>
<evidence type="ECO:0008006" key="4">
    <source>
        <dbReference type="Google" id="ProtNLM"/>
    </source>
</evidence>
<feature type="transmembrane region" description="Helical" evidence="1">
    <location>
        <begin position="57"/>
        <end position="76"/>
    </location>
</feature>
<dbReference type="RefSeq" id="WP_084230118.1">
    <property type="nucleotide sequence ID" value="NZ_FWWR01000009.1"/>
</dbReference>
<feature type="transmembrane region" description="Helical" evidence="1">
    <location>
        <begin position="6"/>
        <end position="22"/>
    </location>
</feature>
<dbReference type="OrthoDB" id="9936307at2"/>
<reference evidence="3" key="1">
    <citation type="submission" date="2017-04" db="EMBL/GenBank/DDBJ databases">
        <authorList>
            <person name="Varghese N."/>
            <person name="Submissions S."/>
        </authorList>
    </citation>
    <scope>NUCLEOTIDE SEQUENCE [LARGE SCALE GENOMIC DNA]</scope>
    <source>
        <strain evidence="3">DSM 20463</strain>
    </source>
</reference>
<evidence type="ECO:0000256" key="1">
    <source>
        <dbReference type="SAM" id="Phobius"/>
    </source>
</evidence>
<accession>A0A1W1UMF6</accession>
<evidence type="ECO:0000313" key="2">
    <source>
        <dbReference type="EMBL" id="SMB82272.1"/>
    </source>
</evidence>
<evidence type="ECO:0000313" key="3">
    <source>
        <dbReference type="Proteomes" id="UP000192368"/>
    </source>
</evidence>